<feature type="domain" description="Glycosyl transferase family 1" evidence="2">
    <location>
        <begin position="172"/>
        <end position="335"/>
    </location>
</feature>
<evidence type="ECO:0000313" key="4">
    <source>
        <dbReference type="Proteomes" id="UP000183670"/>
    </source>
</evidence>
<dbReference type="PANTHER" id="PTHR46401">
    <property type="entry name" value="GLYCOSYLTRANSFERASE WBBK-RELATED"/>
    <property type="match status" value="1"/>
</dbReference>
<evidence type="ECO:0000313" key="3">
    <source>
        <dbReference type="EMBL" id="SDB76029.1"/>
    </source>
</evidence>
<organism evidence="3 4">
    <name type="scientific">Bacteroides ovatus</name>
    <dbReference type="NCBI Taxonomy" id="28116"/>
    <lineage>
        <taxon>Bacteria</taxon>
        <taxon>Pseudomonadati</taxon>
        <taxon>Bacteroidota</taxon>
        <taxon>Bacteroidia</taxon>
        <taxon>Bacteroidales</taxon>
        <taxon>Bacteroidaceae</taxon>
        <taxon>Bacteroides</taxon>
    </lineage>
</organism>
<dbReference type="Gene3D" id="3.40.50.2000">
    <property type="entry name" value="Glycogen Phosphorylase B"/>
    <property type="match status" value="2"/>
</dbReference>
<protein>
    <submittedName>
        <fullName evidence="3">Glycosyltransferase involved in cell wall bisynthesis</fullName>
    </submittedName>
</protein>
<dbReference type="RefSeq" id="WP_074556977.1">
    <property type="nucleotide sequence ID" value="NZ_FMYE01000006.1"/>
</dbReference>
<reference evidence="3 4" key="1">
    <citation type="submission" date="2016-10" db="EMBL/GenBank/DDBJ databases">
        <authorList>
            <person name="de Groot N.N."/>
        </authorList>
    </citation>
    <scope>NUCLEOTIDE SEQUENCE [LARGE SCALE GENOMIC DNA]</scope>
    <source>
        <strain evidence="3 4">NLAE-zl-C500</strain>
    </source>
</reference>
<dbReference type="EMBL" id="FMYE01000006">
    <property type="protein sequence ID" value="SDB76029.1"/>
    <property type="molecule type" value="Genomic_DNA"/>
</dbReference>
<dbReference type="PANTHER" id="PTHR46401:SF2">
    <property type="entry name" value="GLYCOSYLTRANSFERASE WBBK-RELATED"/>
    <property type="match status" value="1"/>
</dbReference>
<dbReference type="CDD" id="cd03801">
    <property type="entry name" value="GT4_PimA-like"/>
    <property type="match status" value="1"/>
</dbReference>
<dbReference type="InterPro" id="IPR001296">
    <property type="entry name" value="Glyco_trans_1"/>
</dbReference>
<dbReference type="Proteomes" id="UP000183670">
    <property type="component" value="Unassembled WGS sequence"/>
</dbReference>
<dbReference type="GO" id="GO:0009103">
    <property type="term" value="P:lipopolysaccharide biosynthetic process"/>
    <property type="evidence" value="ECO:0007669"/>
    <property type="project" value="TreeGrafter"/>
</dbReference>
<dbReference type="AlphaFoldDB" id="A0A1G6G2D2"/>
<gene>
    <name evidence="3" type="ORF">SAMN05192581_100615</name>
</gene>
<proteinExistence type="predicted"/>
<dbReference type="SUPFAM" id="SSF53756">
    <property type="entry name" value="UDP-Glycosyltransferase/glycogen phosphorylase"/>
    <property type="match status" value="1"/>
</dbReference>
<evidence type="ECO:0000256" key="1">
    <source>
        <dbReference type="ARBA" id="ARBA00022679"/>
    </source>
</evidence>
<name>A0A1G6G2D2_BACOV</name>
<dbReference type="GO" id="GO:0016757">
    <property type="term" value="F:glycosyltransferase activity"/>
    <property type="evidence" value="ECO:0007669"/>
    <property type="project" value="InterPro"/>
</dbReference>
<accession>A0A1G6G2D2</accession>
<dbReference type="Pfam" id="PF00534">
    <property type="entry name" value="Glycos_transf_1"/>
    <property type="match status" value="1"/>
</dbReference>
<sequence>MKIIIVAPSLDPSKNVSGISSVTKFIVSNNKENEYIHFVLGRKDDEKGGVFRIFSILEKLREWKNMLNKEKDAIIHYNFPLSKPSILRDPLFMGMAMWQKRKMVVHIHGGVFLTHYEETPFFFKWILKKVFRWNVPFIVLGENEKNIIKQSLKTKKVFSLPNCIDLQDAESFKRIYSGSKPLIIGYLGRIAETKGMMYLLQACRELKNKQIPLVLKLAGAEEVGDSFLPTFENYLGDQFTYSGIVSGEKKNDFLKSLDVFVLPSYFEGLPMSLLECMSYGVVPVTTNVGSIGDVVEDCKNGFFIKVKDAESIVDVLTKLNNDRELLSRLGNEARATIFNNFNPHEYIQNLNIIYGMA</sequence>
<evidence type="ECO:0000259" key="2">
    <source>
        <dbReference type="Pfam" id="PF00534"/>
    </source>
</evidence>
<keyword evidence="1 3" id="KW-0808">Transferase</keyword>